<evidence type="ECO:0000256" key="1">
    <source>
        <dbReference type="SAM" id="Phobius"/>
    </source>
</evidence>
<evidence type="ECO:0000313" key="2">
    <source>
        <dbReference type="EMBL" id="AVX39311.1"/>
    </source>
</evidence>
<reference evidence="3" key="1">
    <citation type="journal article" date="2018" name="Genome Announc.">
        <title>First complete genome sequence of Yersinia massiliensis.</title>
        <authorList>
            <person name="Thomas M.C."/>
            <person name="Arling V."/>
            <person name="Goji N."/>
            <person name="Janzen T.W."/>
            <person name="Duceppe M.-O."/>
            <person name="Mathews A."/>
            <person name="Carrillo C."/>
            <person name="Amoako K."/>
        </authorList>
    </citation>
    <scope>NUCLEOTIDE SEQUENCE [LARGE SCALE GENOMIC DNA]</scope>
    <source>
        <strain evidence="3">GTA</strain>
    </source>
</reference>
<proteinExistence type="predicted"/>
<dbReference type="EMBL" id="CP028487">
    <property type="protein sequence ID" value="AVX39311.1"/>
    <property type="molecule type" value="Genomic_DNA"/>
</dbReference>
<sequence>MQYKKPENFTHFGAKSNLKRRFLRASFVMSTIFFVYHCFQREIFAHITLVDPQSNITLSGLGNPVASCLSCHASSWPTRHFSFSSSCAAFRRIA</sequence>
<keyword evidence="3" id="KW-1185">Reference proteome</keyword>
<keyword evidence="1" id="KW-0812">Transmembrane</keyword>
<feature type="transmembrane region" description="Helical" evidence="1">
    <location>
        <begin position="21"/>
        <end position="39"/>
    </location>
</feature>
<organism evidence="2 3">
    <name type="scientific">Yersinia massiliensis</name>
    <dbReference type="NCBI Taxonomy" id="419257"/>
    <lineage>
        <taxon>Bacteria</taxon>
        <taxon>Pseudomonadati</taxon>
        <taxon>Pseudomonadota</taxon>
        <taxon>Gammaproteobacteria</taxon>
        <taxon>Enterobacterales</taxon>
        <taxon>Yersiniaceae</taxon>
        <taxon>Yersinia</taxon>
    </lineage>
</organism>
<dbReference type="Proteomes" id="UP000240908">
    <property type="component" value="Chromosome"/>
</dbReference>
<accession>A0ABM6UWM5</accession>
<evidence type="ECO:0000313" key="3">
    <source>
        <dbReference type="Proteomes" id="UP000240908"/>
    </source>
</evidence>
<keyword evidence="1" id="KW-0472">Membrane</keyword>
<name>A0ABM6UWM5_9GAMM</name>
<protein>
    <submittedName>
        <fullName evidence="2">Uncharacterized protein</fullName>
    </submittedName>
</protein>
<gene>
    <name evidence="2" type="ORF">DA391_17540</name>
</gene>
<keyword evidence="1" id="KW-1133">Transmembrane helix</keyword>